<dbReference type="Gene3D" id="3.30.200.20">
    <property type="entry name" value="Phosphorylase Kinase, domain 1"/>
    <property type="match status" value="1"/>
</dbReference>
<comment type="catalytic activity">
    <reaction evidence="9">
        <text>L-threonyl-[protein] + ATP = O-phospho-L-threonyl-[protein] + ADP + H(+)</text>
        <dbReference type="Rhea" id="RHEA:46608"/>
        <dbReference type="Rhea" id="RHEA-COMP:11060"/>
        <dbReference type="Rhea" id="RHEA-COMP:11605"/>
        <dbReference type="ChEBI" id="CHEBI:15378"/>
        <dbReference type="ChEBI" id="CHEBI:30013"/>
        <dbReference type="ChEBI" id="CHEBI:30616"/>
        <dbReference type="ChEBI" id="CHEBI:61977"/>
        <dbReference type="ChEBI" id="CHEBI:456216"/>
        <dbReference type="EC" id="2.7.11.1"/>
    </reaction>
</comment>
<evidence type="ECO:0000256" key="2">
    <source>
        <dbReference type="ARBA" id="ARBA00012513"/>
    </source>
</evidence>
<comment type="subunit">
    <text evidence="11">Component of the KEOPS complex that consists of Kae1, Bud32, Cgi121 and Pcc1; the whole complex dimerizes.</text>
</comment>
<keyword evidence="5" id="KW-0819">tRNA processing</keyword>
<accession>A0A8D5ZJZ4</accession>
<dbReference type="GO" id="GO:0005829">
    <property type="term" value="C:cytosol"/>
    <property type="evidence" value="ECO:0007669"/>
    <property type="project" value="TreeGrafter"/>
</dbReference>
<organism evidence="13 14">
    <name type="scientific">Stygiolobus caldivivus</name>
    <dbReference type="NCBI Taxonomy" id="2824673"/>
    <lineage>
        <taxon>Archaea</taxon>
        <taxon>Thermoproteota</taxon>
        <taxon>Thermoprotei</taxon>
        <taxon>Sulfolobales</taxon>
        <taxon>Sulfolobaceae</taxon>
        <taxon>Stygiolobus</taxon>
    </lineage>
</organism>
<dbReference type="EMBL" id="AP024597">
    <property type="protein sequence ID" value="BCU70712.1"/>
    <property type="molecule type" value="Genomic_DNA"/>
</dbReference>
<dbReference type="Gene3D" id="1.10.510.10">
    <property type="entry name" value="Transferase(Phosphotransferase) domain 1"/>
    <property type="match status" value="1"/>
</dbReference>
<evidence type="ECO:0000256" key="1">
    <source>
        <dbReference type="ARBA" id="ARBA00010630"/>
    </source>
</evidence>
<evidence type="ECO:0000256" key="4">
    <source>
        <dbReference type="ARBA" id="ARBA00022679"/>
    </source>
</evidence>
<keyword evidence="7 13" id="KW-0418">Kinase</keyword>
<dbReference type="AlphaFoldDB" id="A0A8D5ZJZ4"/>
<dbReference type="GO" id="GO:0000408">
    <property type="term" value="C:EKC/KEOPS complex"/>
    <property type="evidence" value="ECO:0007669"/>
    <property type="project" value="UniProtKB-ARBA"/>
</dbReference>
<sequence length="217" mass="25043">MEELREIRRGAEAIIYEGYFAGIHAIFKKRIKKSYRHPQLDYEINSSRTKLEARLIYTSLVNGVNTPALLLVDPSEFLIVMEYLEGTTVKEYLQTYSGNERGLRELGAQMGEIIGKLHKIGISHGDPNTNNLILTKDGLFIIDFGLAKKAEDIEDLAVDIHVFLRSLESTHSKYQKVLFDSFLEGYKLFVDADKILEKVKEIRMRGRYVEERRKNNK</sequence>
<dbReference type="GO" id="GO:0004674">
    <property type="term" value="F:protein serine/threonine kinase activity"/>
    <property type="evidence" value="ECO:0007669"/>
    <property type="project" value="UniProtKB-KW"/>
</dbReference>
<keyword evidence="14" id="KW-1185">Reference proteome</keyword>
<dbReference type="KEGG" id="csty:KN1_20090"/>
<dbReference type="GO" id="GO:0008033">
    <property type="term" value="P:tRNA processing"/>
    <property type="evidence" value="ECO:0007669"/>
    <property type="project" value="UniProtKB-KW"/>
</dbReference>
<feature type="domain" description="Protein kinase" evidence="12">
    <location>
        <begin position="1"/>
        <end position="217"/>
    </location>
</feature>
<comment type="catalytic activity">
    <reaction evidence="10">
        <text>L-seryl-[protein] + ATP = O-phospho-L-seryl-[protein] + ADP + H(+)</text>
        <dbReference type="Rhea" id="RHEA:17989"/>
        <dbReference type="Rhea" id="RHEA-COMP:9863"/>
        <dbReference type="Rhea" id="RHEA-COMP:11604"/>
        <dbReference type="ChEBI" id="CHEBI:15378"/>
        <dbReference type="ChEBI" id="CHEBI:29999"/>
        <dbReference type="ChEBI" id="CHEBI:30616"/>
        <dbReference type="ChEBI" id="CHEBI:83421"/>
        <dbReference type="ChEBI" id="CHEBI:456216"/>
        <dbReference type="EC" id="2.7.11.1"/>
    </reaction>
</comment>
<evidence type="ECO:0000259" key="12">
    <source>
        <dbReference type="PROSITE" id="PS50011"/>
    </source>
</evidence>
<dbReference type="PANTHER" id="PTHR12209:SF0">
    <property type="entry name" value="EKC_KEOPS COMPLEX SUBUNIT TP53RK"/>
    <property type="match status" value="1"/>
</dbReference>
<evidence type="ECO:0000313" key="14">
    <source>
        <dbReference type="Proteomes" id="UP000825123"/>
    </source>
</evidence>
<evidence type="ECO:0000313" key="13">
    <source>
        <dbReference type="EMBL" id="BCU70712.1"/>
    </source>
</evidence>
<dbReference type="EC" id="2.7.11.1" evidence="2"/>
<dbReference type="PROSITE" id="PS50011">
    <property type="entry name" value="PROTEIN_KINASE_DOM"/>
    <property type="match status" value="1"/>
</dbReference>
<evidence type="ECO:0000256" key="11">
    <source>
        <dbReference type="ARBA" id="ARBA00065170"/>
    </source>
</evidence>
<reference evidence="13 14" key="1">
    <citation type="submission" date="2021-04" db="EMBL/GenBank/DDBJ databases">
        <title>Complete genome sequence of Stygiolobus sp. KN-1.</title>
        <authorList>
            <person name="Nakamura K."/>
            <person name="Sakai H."/>
            <person name="Kurosawa N."/>
        </authorList>
    </citation>
    <scope>NUCLEOTIDE SEQUENCE [LARGE SCALE GENOMIC DNA]</scope>
    <source>
        <strain evidence="13 14">KN-1</strain>
    </source>
</reference>
<dbReference type="GeneID" id="66163741"/>
<proteinExistence type="inferred from homology"/>
<name>A0A8D5ZJZ4_9CREN</name>
<dbReference type="InterPro" id="IPR022495">
    <property type="entry name" value="Bud32"/>
</dbReference>
<dbReference type="FunFam" id="3.30.200.20:FF:000201">
    <property type="entry name" value="TP53-regulating kinase isoform X1"/>
    <property type="match status" value="1"/>
</dbReference>
<dbReference type="NCBIfam" id="TIGR03724">
    <property type="entry name" value="arch_bud32"/>
    <property type="match status" value="1"/>
</dbReference>
<keyword evidence="6" id="KW-0547">Nucleotide-binding</keyword>
<evidence type="ECO:0000256" key="5">
    <source>
        <dbReference type="ARBA" id="ARBA00022694"/>
    </source>
</evidence>
<evidence type="ECO:0000256" key="6">
    <source>
        <dbReference type="ARBA" id="ARBA00022741"/>
    </source>
</evidence>
<dbReference type="NCBIfam" id="NF011463">
    <property type="entry name" value="PRK14879.1-4"/>
    <property type="match status" value="1"/>
</dbReference>
<dbReference type="SUPFAM" id="SSF56112">
    <property type="entry name" value="Protein kinase-like (PK-like)"/>
    <property type="match status" value="1"/>
</dbReference>
<evidence type="ECO:0000256" key="8">
    <source>
        <dbReference type="ARBA" id="ARBA00022840"/>
    </source>
</evidence>
<dbReference type="GO" id="GO:0005524">
    <property type="term" value="F:ATP binding"/>
    <property type="evidence" value="ECO:0007669"/>
    <property type="project" value="UniProtKB-KW"/>
</dbReference>
<dbReference type="Proteomes" id="UP000825123">
    <property type="component" value="Chromosome"/>
</dbReference>
<dbReference type="InterPro" id="IPR000719">
    <property type="entry name" value="Prot_kinase_dom"/>
</dbReference>
<dbReference type="InterPro" id="IPR011009">
    <property type="entry name" value="Kinase-like_dom_sf"/>
</dbReference>
<dbReference type="PANTHER" id="PTHR12209">
    <property type="entry name" value="NON-SPECIFIC SERINE/THREONINE PROTEIN KINASE"/>
    <property type="match status" value="1"/>
</dbReference>
<evidence type="ECO:0000256" key="9">
    <source>
        <dbReference type="ARBA" id="ARBA00047899"/>
    </source>
</evidence>
<dbReference type="RefSeq" id="WP_221287389.1">
    <property type="nucleotide sequence ID" value="NZ_AP024597.1"/>
</dbReference>
<gene>
    <name evidence="13" type="ORF">KN1_20090</name>
</gene>
<evidence type="ECO:0000256" key="7">
    <source>
        <dbReference type="ARBA" id="ARBA00022777"/>
    </source>
</evidence>
<keyword evidence="4" id="KW-0808">Transferase</keyword>
<evidence type="ECO:0000256" key="3">
    <source>
        <dbReference type="ARBA" id="ARBA00022527"/>
    </source>
</evidence>
<evidence type="ECO:0000256" key="10">
    <source>
        <dbReference type="ARBA" id="ARBA00048679"/>
    </source>
</evidence>
<protein>
    <recommendedName>
        <fullName evidence="2">non-specific serine/threonine protein kinase</fullName>
        <ecNumber evidence="2">2.7.11.1</ecNumber>
    </recommendedName>
</protein>
<dbReference type="NCBIfam" id="NF011460">
    <property type="entry name" value="PRK14879.1-1"/>
    <property type="match status" value="1"/>
</dbReference>
<comment type="similarity">
    <text evidence="1">Belongs to the protein kinase superfamily. BUD32 family.</text>
</comment>
<dbReference type="Pfam" id="PF00069">
    <property type="entry name" value="Pkinase"/>
    <property type="match status" value="1"/>
</dbReference>
<keyword evidence="3" id="KW-0723">Serine/threonine-protein kinase</keyword>
<keyword evidence="8" id="KW-0067">ATP-binding</keyword>